<keyword evidence="9" id="KW-0472">Membrane</keyword>
<sequence length="694" mass="76175">MISSGARPCFLIVFIVMTYGFNILWPYQCAFAQTPTKRPGLCLFDSLYPSAKLYAVEPKFQKLLSTHLPIPLKSDPEAFSTIPVVVHIIHNGGTENISNAQIERQIAILNEDFGKLSGTPGEGKGVDTHVRFCLAKLDPFGRCTDGIVRINTPLTNHQPADRSALKNLSFWNPARYLNIYVVRTISGEVGGYASFPYAPPDEDGVVVRHHLFGDSGTAAASGGRTLTHEVGHWLGLYHTFSAGCGQDTCTEGDFVCDTPPVAAPNYSCNLNSNSCSNDLPNLPDQVRNYMDYTPDDCKNMFTPGQKNRIAATLKGVRSLIVSASNLALTGCDSAYVRPLMCPVAADFITLTTQVCSGTKVYFMDRSLNTATSWEWSFPGGTPAFSILPNPTVTYDTPGSFSAELIASNGNGSDTLQLNNYILVSKPQIGLHLPFMVNFDDGAFPSQGIGVNNPDFNIGWELDTLAAHSLPYSVSIDNLQNLNYGTRDELVLPALDLSSTRVGNNLMLNFWWAYARSDPNYSDQLIVQISKDCGANYSNIWSKSGDDLATGPTQTTPFVPNSTQWNKASVRLFQYKTEQHLQIRFVNVTDGGNRLYLDDIQINDGIPTASKEPQNLNLPLQLIPNPAQEQVFVHGKDNWREPIYCKVYDGFGRLLRDFGMLTAPVLDLIGLPAGLLLVRFESTGRIATFRLIKGS</sequence>
<keyword evidence="6" id="KW-0862">Zinc</keyword>
<dbReference type="CDD" id="cd04275">
    <property type="entry name" value="ZnMc_pappalysin_like"/>
    <property type="match status" value="1"/>
</dbReference>
<dbReference type="PANTHER" id="PTHR47466:SF1">
    <property type="entry name" value="METALLOPROTEASE MEP1 (AFU_ORTHOLOGUE AFUA_1G07730)-RELATED"/>
    <property type="match status" value="1"/>
</dbReference>
<dbReference type="HOGENOM" id="CLU_011684_1_0_10"/>
<dbReference type="Pfam" id="PF00801">
    <property type="entry name" value="PKD"/>
    <property type="match status" value="1"/>
</dbReference>
<dbReference type="AlphaFoldDB" id="F4L7U0"/>
<reference key="2">
    <citation type="submission" date="2011-04" db="EMBL/GenBank/DDBJ databases">
        <title>Complete sequence of plasmid 1 of Haliscomenobacter hydrossis DSM 1100.</title>
        <authorList>
            <consortium name="US DOE Joint Genome Institute (JGI-PGF)"/>
            <person name="Lucas S."/>
            <person name="Han J."/>
            <person name="Lapidus A."/>
            <person name="Bruce D."/>
            <person name="Goodwin L."/>
            <person name="Pitluck S."/>
            <person name="Peters L."/>
            <person name="Kyrpides N."/>
            <person name="Mavromatis K."/>
            <person name="Ivanova N."/>
            <person name="Ovchinnikova G."/>
            <person name="Pagani I."/>
            <person name="Daligault H."/>
            <person name="Detter J.C."/>
            <person name="Han C."/>
            <person name="Land M."/>
            <person name="Hauser L."/>
            <person name="Markowitz V."/>
            <person name="Cheng J.-F."/>
            <person name="Hugenholtz P."/>
            <person name="Woyke T."/>
            <person name="Wu D."/>
            <person name="Verbarg S."/>
            <person name="Frueling A."/>
            <person name="Brambilla E."/>
            <person name="Klenk H.-P."/>
            <person name="Eisen J.A."/>
        </authorList>
    </citation>
    <scope>NUCLEOTIDE SEQUENCE</scope>
    <source>
        <strain>DSM 1100</strain>
    </source>
</reference>
<dbReference type="Gene3D" id="2.60.40.10">
    <property type="entry name" value="Immunoglobulins"/>
    <property type="match status" value="1"/>
</dbReference>
<dbReference type="PANTHER" id="PTHR47466">
    <property type="match status" value="1"/>
</dbReference>
<feature type="transmembrane region" description="Helical" evidence="9">
    <location>
        <begin position="9"/>
        <end position="27"/>
    </location>
</feature>
<dbReference type="GO" id="GO:0005975">
    <property type="term" value="P:carbohydrate metabolic process"/>
    <property type="evidence" value="ECO:0007669"/>
    <property type="project" value="UniProtKB-ARBA"/>
</dbReference>
<dbReference type="GO" id="GO:0004553">
    <property type="term" value="F:hydrolase activity, hydrolyzing O-glycosyl compounds"/>
    <property type="evidence" value="ECO:0007669"/>
    <property type="project" value="UniProtKB-ARBA"/>
</dbReference>
<dbReference type="Gene3D" id="2.60.120.200">
    <property type="match status" value="1"/>
</dbReference>
<dbReference type="InterPro" id="IPR000601">
    <property type="entry name" value="PKD_dom"/>
</dbReference>
<dbReference type="CDD" id="cd00146">
    <property type="entry name" value="PKD"/>
    <property type="match status" value="1"/>
</dbReference>
<dbReference type="SUPFAM" id="SSF49899">
    <property type="entry name" value="Concanavalin A-like lectins/glucanases"/>
    <property type="match status" value="1"/>
</dbReference>
<dbReference type="InterPro" id="IPR013320">
    <property type="entry name" value="ConA-like_dom_sf"/>
</dbReference>
<evidence type="ECO:0000256" key="7">
    <source>
        <dbReference type="ARBA" id="ARBA00023049"/>
    </source>
</evidence>
<dbReference type="OrthoDB" id="6278496at2"/>
<name>F4L7U0_HALH1</name>
<evidence type="ECO:0000256" key="8">
    <source>
        <dbReference type="ARBA" id="ARBA00023157"/>
    </source>
</evidence>
<feature type="domain" description="PKD" evidence="10">
    <location>
        <begin position="343"/>
        <end position="423"/>
    </location>
</feature>
<geneLocation type="plasmid" evidence="11 12">
    <name>pHALHY01</name>
</geneLocation>
<organism evidence="11 12">
    <name type="scientific">Haliscomenobacter hydrossis (strain ATCC 27775 / DSM 1100 / LMG 10767 / O)</name>
    <dbReference type="NCBI Taxonomy" id="760192"/>
    <lineage>
        <taxon>Bacteria</taxon>
        <taxon>Pseudomonadati</taxon>
        <taxon>Bacteroidota</taxon>
        <taxon>Saprospiria</taxon>
        <taxon>Saprospirales</taxon>
        <taxon>Haliscomenobacteraceae</taxon>
        <taxon>Haliscomenobacter</taxon>
    </lineage>
</organism>
<gene>
    <name evidence="11" type="ordered locus">Halhy_6632</name>
</gene>
<dbReference type="SUPFAM" id="SSF49299">
    <property type="entry name" value="PKD domain"/>
    <property type="match status" value="1"/>
</dbReference>
<evidence type="ECO:0000256" key="3">
    <source>
        <dbReference type="ARBA" id="ARBA00022723"/>
    </source>
</evidence>
<evidence type="ECO:0000256" key="5">
    <source>
        <dbReference type="ARBA" id="ARBA00022801"/>
    </source>
</evidence>
<keyword evidence="5" id="KW-0378">Hydrolase</keyword>
<proteinExistence type="inferred from homology"/>
<dbReference type="InterPro" id="IPR008754">
    <property type="entry name" value="Peptidase_M43"/>
</dbReference>
<dbReference type="GO" id="GO:0008237">
    <property type="term" value="F:metallopeptidase activity"/>
    <property type="evidence" value="ECO:0007669"/>
    <property type="project" value="UniProtKB-KW"/>
</dbReference>
<dbReference type="EMBL" id="CP002692">
    <property type="protein sequence ID" value="AEE54448.1"/>
    <property type="molecule type" value="Genomic_DNA"/>
</dbReference>
<evidence type="ECO:0000313" key="11">
    <source>
        <dbReference type="EMBL" id="AEE54448.1"/>
    </source>
</evidence>
<keyword evidence="3" id="KW-0479">Metal-binding</keyword>
<accession>F4L7U0</accession>
<reference evidence="11 12" key="1">
    <citation type="journal article" date="2011" name="Stand. Genomic Sci.">
        <title>Complete genome sequence of Haliscomenobacter hydrossis type strain (O).</title>
        <authorList>
            <consortium name="US DOE Joint Genome Institute (JGI-PGF)"/>
            <person name="Daligault H."/>
            <person name="Lapidus A."/>
            <person name="Zeytun A."/>
            <person name="Nolan M."/>
            <person name="Lucas S."/>
            <person name="Del Rio T.G."/>
            <person name="Tice H."/>
            <person name="Cheng J.F."/>
            <person name="Tapia R."/>
            <person name="Han C."/>
            <person name="Goodwin L."/>
            <person name="Pitluck S."/>
            <person name="Liolios K."/>
            <person name="Pagani I."/>
            <person name="Ivanova N."/>
            <person name="Huntemann M."/>
            <person name="Mavromatis K."/>
            <person name="Mikhailova N."/>
            <person name="Pati A."/>
            <person name="Chen A."/>
            <person name="Palaniappan K."/>
            <person name="Land M."/>
            <person name="Hauser L."/>
            <person name="Brambilla E.M."/>
            <person name="Rohde M."/>
            <person name="Verbarg S."/>
            <person name="Goker M."/>
            <person name="Bristow J."/>
            <person name="Eisen J.A."/>
            <person name="Markowitz V."/>
            <person name="Hugenholtz P."/>
            <person name="Kyrpides N.C."/>
            <person name="Klenk H.P."/>
            <person name="Woyke T."/>
        </authorList>
    </citation>
    <scope>NUCLEOTIDE SEQUENCE [LARGE SCALE GENOMIC DNA]</scope>
    <source>
        <strain evidence="12">ATCC 27775 / DSM 1100 / LMG 10767 / O</strain>
        <plasmid evidence="12">Plasmid pHALHY01</plasmid>
    </source>
</reference>
<keyword evidence="8" id="KW-1015">Disulfide bond</keyword>
<protein>
    <submittedName>
        <fullName evidence="11">PKD domain containing protein</fullName>
    </submittedName>
</protein>
<evidence type="ECO:0000256" key="9">
    <source>
        <dbReference type="SAM" id="Phobius"/>
    </source>
</evidence>
<dbReference type="Pfam" id="PF05572">
    <property type="entry name" value="Peptidase_M43"/>
    <property type="match status" value="1"/>
</dbReference>
<evidence type="ECO:0000256" key="4">
    <source>
        <dbReference type="ARBA" id="ARBA00022729"/>
    </source>
</evidence>
<evidence type="ECO:0000259" key="10">
    <source>
        <dbReference type="PROSITE" id="PS50093"/>
    </source>
</evidence>
<keyword evidence="9" id="KW-1133">Transmembrane helix</keyword>
<keyword evidence="11" id="KW-0614">Plasmid</keyword>
<dbReference type="SUPFAM" id="SSF55486">
    <property type="entry name" value="Metalloproteases ('zincins'), catalytic domain"/>
    <property type="match status" value="1"/>
</dbReference>
<evidence type="ECO:0000313" key="12">
    <source>
        <dbReference type="Proteomes" id="UP000008461"/>
    </source>
</evidence>
<keyword evidence="7" id="KW-0482">Metalloprotease</keyword>
<dbReference type="Gene3D" id="3.40.390.10">
    <property type="entry name" value="Collagenase (Catalytic Domain)"/>
    <property type="match status" value="1"/>
</dbReference>
<dbReference type="InterPro" id="IPR024079">
    <property type="entry name" value="MetalloPept_cat_dom_sf"/>
</dbReference>
<dbReference type="GO" id="GO:0046872">
    <property type="term" value="F:metal ion binding"/>
    <property type="evidence" value="ECO:0007669"/>
    <property type="project" value="UniProtKB-KW"/>
</dbReference>
<dbReference type="GO" id="GO:0006508">
    <property type="term" value="P:proteolysis"/>
    <property type="evidence" value="ECO:0007669"/>
    <property type="project" value="UniProtKB-KW"/>
</dbReference>
<keyword evidence="2" id="KW-0645">Protease</keyword>
<dbReference type="SMART" id="SM00089">
    <property type="entry name" value="PKD"/>
    <property type="match status" value="1"/>
</dbReference>
<keyword evidence="9" id="KW-0812">Transmembrane</keyword>
<evidence type="ECO:0000256" key="2">
    <source>
        <dbReference type="ARBA" id="ARBA00022670"/>
    </source>
</evidence>
<evidence type="ECO:0000256" key="1">
    <source>
        <dbReference type="ARBA" id="ARBA00008721"/>
    </source>
</evidence>
<dbReference type="InterPro" id="IPR035986">
    <property type="entry name" value="PKD_dom_sf"/>
</dbReference>
<dbReference type="KEGG" id="hhy:Halhy_6632"/>
<evidence type="ECO:0000256" key="6">
    <source>
        <dbReference type="ARBA" id="ARBA00022833"/>
    </source>
</evidence>
<keyword evidence="4" id="KW-0732">Signal</keyword>
<dbReference type="NCBIfam" id="NF038128">
    <property type="entry name" value="choice_anch_J"/>
    <property type="match status" value="1"/>
</dbReference>
<keyword evidence="12" id="KW-1185">Reference proteome</keyword>
<dbReference type="Proteomes" id="UP000008461">
    <property type="component" value="Plasmid pHALHY01"/>
</dbReference>
<dbReference type="PROSITE" id="PS50093">
    <property type="entry name" value="PKD"/>
    <property type="match status" value="1"/>
</dbReference>
<dbReference type="InterPro" id="IPR022409">
    <property type="entry name" value="PKD/Chitinase_dom"/>
</dbReference>
<comment type="similarity">
    <text evidence="1">Belongs to the peptidase M43B family.</text>
</comment>
<dbReference type="InterPro" id="IPR013783">
    <property type="entry name" value="Ig-like_fold"/>
</dbReference>